<reference evidence="2 3" key="1">
    <citation type="submission" date="2016-11" db="EMBL/GenBank/DDBJ databases">
        <authorList>
            <person name="Jaros S."/>
            <person name="Januszkiewicz K."/>
            <person name="Wedrychowicz H."/>
        </authorList>
    </citation>
    <scope>NUCLEOTIDE SEQUENCE [LARGE SCALE GENOMIC DNA]</scope>
    <source>
        <strain evidence="2 3">DSM 25661</strain>
    </source>
</reference>
<dbReference type="RefSeq" id="WP_200796285.1">
    <property type="nucleotide sequence ID" value="NZ_FQTW01000001.1"/>
</dbReference>
<gene>
    <name evidence="2" type="ORF">SAMN05444278_101424</name>
</gene>
<dbReference type="Proteomes" id="UP000184462">
    <property type="component" value="Unassembled WGS sequence"/>
</dbReference>
<evidence type="ECO:0000313" key="3">
    <source>
        <dbReference type="Proteomes" id="UP000184462"/>
    </source>
</evidence>
<evidence type="ECO:0000256" key="1">
    <source>
        <dbReference type="SAM" id="MobiDB-lite"/>
    </source>
</evidence>
<feature type="region of interest" description="Disordered" evidence="1">
    <location>
        <begin position="27"/>
        <end position="48"/>
    </location>
</feature>
<dbReference type="AlphaFoldDB" id="A0A1M4T0D3"/>
<dbReference type="STRING" id="1155689.SAMN05444278_101424"/>
<dbReference type="EMBL" id="FQTW01000001">
    <property type="protein sequence ID" value="SHE37899.1"/>
    <property type="molecule type" value="Genomic_DNA"/>
</dbReference>
<keyword evidence="3" id="KW-1185">Reference proteome</keyword>
<name>A0A1M4T0D3_9FLAO</name>
<protein>
    <submittedName>
        <fullName evidence="2">Uncharacterized protein</fullName>
    </submittedName>
</protein>
<proteinExistence type="predicted"/>
<sequence length="48" mass="5780">MKREREIQLADMHDDGVRFSNSLLAKKKRKEAQLRRINQQLERKSKAK</sequence>
<organism evidence="2 3">
    <name type="scientific">Psychroflexus salarius</name>
    <dbReference type="NCBI Taxonomy" id="1155689"/>
    <lineage>
        <taxon>Bacteria</taxon>
        <taxon>Pseudomonadati</taxon>
        <taxon>Bacteroidota</taxon>
        <taxon>Flavobacteriia</taxon>
        <taxon>Flavobacteriales</taxon>
        <taxon>Flavobacteriaceae</taxon>
        <taxon>Psychroflexus</taxon>
    </lineage>
</organism>
<accession>A0A1M4T0D3</accession>
<evidence type="ECO:0000313" key="2">
    <source>
        <dbReference type="EMBL" id="SHE37899.1"/>
    </source>
</evidence>